<feature type="compositionally biased region" description="Basic and acidic residues" evidence="1">
    <location>
        <begin position="1"/>
        <end position="18"/>
    </location>
</feature>
<protein>
    <recommendedName>
        <fullName evidence="4">BRI1 kinase inhibitor 1</fullName>
    </recommendedName>
</protein>
<dbReference type="PANTHER" id="PTHR33312:SF19">
    <property type="entry name" value="BRI1 KINASE INHIBITOR 1"/>
    <property type="match status" value="1"/>
</dbReference>
<sequence>MTMITKDIHTRRATKQEEPPQPPPPPTYNNTSTPRGSVASPPLSSSSSSSPSHDDFSFTISLHPSSAAIPAADGPKTKPSTPSFTAAADLSPADDIFLHGHLLPLRLLSHLPISPRSSTNSVDSFTLPIIKNNFQNSTTTTHLVPQRDTKPSNKDSKPKSPFSFFRLSKRKKELPLKNKTERSKTDPSVIKGLSHSYLDEEEKDDYDKEKQWKKLKFEIAHAVKRYVRMMKPLLSSFKSGGGGGGGGGRRKVEVDRKAHSFSSGTIRVARASRSDNNIANKRSGATFGGGRGLGVGEYSAPASTRTSPTNSGLLVAPPRPPPSESTMEELQAAIQAAIAHCKKSIAVEEGEDQRKSNATVA</sequence>
<organism evidence="2 3">
    <name type="scientific">Cuscuta australis</name>
    <dbReference type="NCBI Taxonomy" id="267555"/>
    <lineage>
        <taxon>Eukaryota</taxon>
        <taxon>Viridiplantae</taxon>
        <taxon>Streptophyta</taxon>
        <taxon>Embryophyta</taxon>
        <taxon>Tracheophyta</taxon>
        <taxon>Spermatophyta</taxon>
        <taxon>Magnoliopsida</taxon>
        <taxon>eudicotyledons</taxon>
        <taxon>Gunneridae</taxon>
        <taxon>Pentapetalae</taxon>
        <taxon>asterids</taxon>
        <taxon>lamiids</taxon>
        <taxon>Solanales</taxon>
        <taxon>Convolvulaceae</taxon>
        <taxon>Cuscuteae</taxon>
        <taxon>Cuscuta</taxon>
        <taxon>Cuscuta subgen. Grammica</taxon>
        <taxon>Cuscuta sect. Cleistogrammica</taxon>
    </lineage>
</organism>
<gene>
    <name evidence="2" type="ORF">DM860_006590</name>
</gene>
<comment type="caution">
    <text evidence="2">The sequence shown here is derived from an EMBL/GenBank/DDBJ whole genome shotgun (WGS) entry which is preliminary data.</text>
</comment>
<keyword evidence="3" id="KW-1185">Reference proteome</keyword>
<dbReference type="GO" id="GO:0005886">
    <property type="term" value="C:plasma membrane"/>
    <property type="evidence" value="ECO:0007669"/>
    <property type="project" value="InterPro"/>
</dbReference>
<proteinExistence type="predicted"/>
<evidence type="ECO:0008006" key="4">
    <source>
        <dbReference type="Google" id="ProtNLM"/>
    </source>
</evidence>
<evidence type="ECO:0000313" key="3">
    <source>
        <dbReference type="Proteomes" id="UP000249390"/>
    </source>
</evidence>
<name>A0A328D5U1_9ASTE</name>
<feature type="region of interest" description="Disordered" evidence="1">
    <location>
        <begin position="297"/>
        <end position="327"/>
    </location>
</feature>
<feature type="compositionally biased region" description="Polar residues" evidence="1">
    <location>
        <begin position="301"/>
        <end position="312"/>
    </location>
</feature>
<dbReference type="AlphaFoldDB" id="A0A328D5U1"/>
<feature type="compositionally biased region" description="Low complexity" evidence="1">
    <location>
        <begin position="40"/>
        <end position="51"/>
    </location>
</feature>
<reference evidence="2 3" key="1">
    <citation type="submission" date="2018-06" db="EMBL/GenBank/DDBJ databases">
        <title>The Genome of Cuscuta australis (Dodder) Provides Insight into the Evolution of Plant Parasitism.</title>
        <authorList>
            <person name="Liu H."/>
        </authorList>
    </citation>
    <scope>NUCLEOTIDE SEQUENCE [LARGE SCALE GENOMIC DNA]</scope>
    <source>
        <strain evidence="3">cv. Yunnan</strain>
        <tissue evidence="2">Vines</tissue>
    </source>
</reference>
<dbReference type="GO" id="GO:0019210">
    <property type="term" value="F:kinase inhibitor activity"/>
    <property type="evidence" value="ECO:0007669"/>
    <property type="project" value="InterPro"/>
</dbReference>
<dbReference type="EMBL" id="NQVE01000194">
    <property type="protein sequence ID" value="RAL40520.1"/>
    <property type="molecule type" value="Genomic_DNA"/>
</dbReference>
<feature type="region of interest" description="Disordered" evidence="1">
    <location>
        <begin position="138"/>
        <end position="164"/>
    </location>
</feature>
<dbReference type="Proteomes" id="UP000249390">
    <property type="component" value="Unassembled WGS sequence"/>
</dbReference>
<accession>A0A328D5U1</accession>
<evidence type="ECO:0000313" key="2">
    <source>
        <dbReference type="EMBL" id="RAL40520.1"/>
    </source>
</evidence>
<dbReference type="PANTHER" id="PTHR33312">
    <property type="entry name" value="MEMBRANE-ASSOCIATED KINASE REGULATOR 4-RELATED"/>
    <property type="match status" value="1"/>
</dbReference>
<evidence type="ECO:0000256" key="1">
    <source>
        <dbReference type="SAM" id="MobiDB-lite"/>
    </source>
</evidence>
<dbReference type="InterPro" id="IPR039620">
    <property type="entry name" value="BKI1/MAKR1/3/4"/>
</dbReference>
<feature type="region of interest" description="Disordered" evidence="1">
    <location>
        <begin position="1"/>
        <end position="86"/>
    </location>
</feature>
<feature type="compositionally biased region" description="Basic and acidic residues" evidence="1">
    <location>
        <begin position="145"/>
        <end position="158"/>
    </location>
</feature>